<feature type="region of interest" description="Disordered" evidence="1">
    <location>
        <begin position="1"/>
        <end position="38"/>
    </location>
</feature>
<proteinExistence type="predicted"/>
<name>A0A8J4Y986_CHIOP</name>
<sequence>MVRVPRWGARPTSTGPLLDRSGSRGGSSGQRCRAGTTNFTPFPSSAGLAGLTVMYKVHQQGCLTCTTLRQPYGGPGYHKGRCSSPRRATTAQLPYLAPPASVRLRLRWLVECFPCLAATP</sequence>
<gene>
    <name evidence="2" type="ORF">GWK47_050217</name>
</gene>
<reference evidence="2" key="1">
    <citation type="submission" date="2020-07" db="EMBL/GenBank/DDBJ databases">
        <title>The High-quality genome of the commercially important snow crab, Chionoecetes opilio.</title>
        <authorList>
            <person name="Jeong J.-H."/>
            <person name="Ryu S."/>
        </authorList>
    </citation>
    <scope>NUCLEOTIDE SEQUENCE</scope>
    <source>
        <strain evidence="2">MADBK_172401_WGS</strain>
        <tissue evidence="2">Digestive gland</tissue>
    </source>
</reference>
<organism evidence="2 3">
    <name type="scientific">Chionoecetes opilio</name>
    <name type="common">Atlantic snow crab</name>
    <name type="synonym">Cancer opilio</name>
    <dbReference type="NCBI Taxonomy" id="41210"/>
    <lineage>
        <taxon>Eukaryota</taxon>
        <taxon>Metazoa</taxon>
        <taxon>Ecdysozoa</taxon>
        <taxon>Arthropoda</taxon>
        <taxon>Crustacea</taxon>
        <taxon>Multicrustacea</taxon>
        <taxon>Malacostraca</taxon>
        <taxon>Eumalacostraca</taxon>
        <taxon>Eucarida</taxon>
        <taxon>Decapoda</taxon>
        <taxon>Pleocyemata</taxon>
        <taxon>Brachyura</taxon>
        <taxon>Eubrachyura</taxon>
        <taxon>Majoidea</taxon>
        <taxon>Majidae</taxon>
        <taxon>Chionoecetes</taxon>
    </lineage>
</organism>
<comment type="caution">
    <text evidence="2">The sequence shown here is derived from an EMBL/GenBank/DDBJ whole genome shotgun (WGS) entry which is preliminary data.</text>
</comment>
<keyword evidence="3" id="KW-1185">Reference proteome</keyword>
<accession>A0A8J4Y986</accession>
<protein>
    <submittedName>
        <fullName evidence="2">Uncharacterized protein</fullName>
    </submittedName>
</protein>
<dbReference type="AlphaFoldDB" id="A0A8J4Y986"/>
<dbReference type="EMBL" id="JACEEZ010014351">
    <property type="protein sequence ID" value="KAG0719556.1"/>
    <property type="molecule type" value="Genomic_DNA"/>
</dbReference>
<dbReference type="Proteomes" id="UP000770661">
    <property type="component" value="Unassembled WGS sequence"/>
</dbReference>
<evidence type="ECO:0000256" key="1">
    <source>
        <dbReference type="SAM" id="MobiDB-lite"/>
    </source>
</evidence>
<dbReference type="OrthoDB" id="7480422at2759"/>
<evidence type="ECO:0000313" key="3">
    <source>
        <dbReference type="Proteomes" id="UP000770661"/>
    </source>
</evidence>
<evidence type="ECO:0000313" key="2">
    <source>
        <dbReference type="EMBL" id="KAG0719556.1"/>
    </source>
</evidence>